<dbReference type="AlphaFoldDB" id="A0A9R1U4W2"/>
<proteinExistence type="predicted"/>
<evidence type="ECO:0000313" key="3">
    <source>
        <dbReference type="Proteomes" id="UP000694866"/>
    </source>
</evidence>
<dbReference type="OrthoDB" id="270602at2759"/>
<gene>
    <name evidence="4" type="primary">LOC105268930</name>
</gene>
<dbReference type="InterPro" id="IPR050730">
    <property type="entry name" value="UBX_domain-protein"/>
</dbReference>
<dbReference type="PANTHER" id="PTHR23322">
    <property type="entry name" value="FAS-ASSOCIATED PROTEIN"/>
    <property type="match status" value="1"/>
</dbReference>
<dbReference type="Gene3D" id="3.10.20.90">
    <property type="entry name" value="Phosphatidylinositol 3-kinase Catalytic Subunit, Chain A, domain 1"/>
    <property type="match status" value="1"/>
</dbReference>
<feature type="region of interest" description="Disordered" evidence="1">
    <location>
        <begin position="244"/>
        <end position="316"/>
    </location>
</feature>
<feature type="domain" description="UAS" evidence="2">
    <location>
        <begin position="119"/>
        <end position="244"/>
    </location>
</feature>
<feature type="compositionally biased region" description="Polar residues" evidence="1">
    <location>
        <begin position="244"/>
        <end position="253"/>
    </location>
</feature>
<dbReference type="InterPro" id="IPR006577">
    <property type="entry name" value="UAS"/>
</dbReference>
<feature type="compositionally biased region" description="Low complexity" evidence="1">
    <location>
        <begin position="293"/>
        <end position="310"/>
    </location>
</feature>
<dbReference type="InterPro" id="IPR029071">
    <property type="entry name" value="Ubiquitin-like_domsf"/>
</dbReference>
<dbReference type="SUPFAM" id="SSF52833">
    <property type="entry name" value="Thioredoxin-like"/>
    <property type="match status" value="1"/>
</dbReference>
<dbReference type="PANTHER" id="PTHR23322:SF6">
    <property type="entry name" value="UBX DOMAIN-CONTAINING PROTEIN 7"/>
    <property type="match status" value="1"/>
</dbReference>
<dbReference type="CDD" id="cd02958">
    <property type="entry name" value="UAS"/>
    <property type="match status" value="1"/>
</dbReference>
<dbReference type="SMART" id="SM00594">
    <property type="entry name" value="UAS"/>
    <property type="match status" value="1"/>
</dbReference>
<keyword evidence="3" id="KW-1185">Reference proteome</keyword>
<dbReference type="GO" id="GO:0043130">
    <property type="term" value="F:ubiquitin binding"/>
    <property type="evidence" value="ECO:0007669"/>
    <property type="project" value="TreeGrafter"/>
</dbReference>
<protein>
    <submittedName>
        <fullName evidence="4">UBX domain-containing protein 7</fullName>
    </submittedName>
</protein>
<evidence type="ECO:0000259" key="2">
    <source>
        <dbReference type="SMART" id="SM00594"/>
    </source>
</evidence>
<dbReference type="Proteomes" id="UP000694866">
    <property type="component" value="Unplaced"/>
</dbReference>
<reference evidence="4" key="1">
    <citation type="submission" date="2025-08" db="UniProtKB">
        <authorList>
            <consortium name="RefSeq"/>
        </authorList>
    </citation>
    <scope>IDENTIFICATION</scope>
    <source>
        <strain evidence="4">USDA-PBARC FA_bdor</strain>
        <tissue evidence="4">Whole organism</tissue>
    </source>
</reference>
<dbReference type="RefSeq" id="XP_011307156.1">
    <property type="nucleotide sequence ID" value="XM_011308854.1"/>
</dbReference>
<name>A0A9R1U4W2_9HYME</name>
<dbReference type="Gene3D" id="3.40.30.10">
    <property type="entry name" value="Glutaredoxin"/>
    <property type="match status" value="1"/>
</dbReference>
<accession>A0A9R1U4W2</accession>
<dbReference type="InterPro" id="IPR036249">
    <property type="entry name" value="Thioredoxin-like_sf"/>
</dbReference>
<dbReference type="CDD" id="cd14273">
    <property type="entry name" value="UBA_TAP-C_like"/>
    <property type="match status" value="1"/>
</dbReference>
<dbReference type="GO" id="GO:0005634">
    <property type="term" value="C:nucleus"/>
    <property type="evidence" value="ECO:0007669"/>
    <property type="project" value="TreeGrafter"/>
</dbReference>
<dbReference type="GO" id="GO:0043161">
    <property type="term" value="P:proteasome-mediated ubiquitin-dependent protein catabolic process"/>
    <property type="evidence" value="ECO:0007669"/>
    <property type="project" value="TreeGrafter"/>
</dbReference>
<dbReference type="Pfam" id="PF14555">
    <property type="entry name" value="UBA_4"/>
    <property type="match status" value="1"/>
</dbReference>
<dbReference type="KEGG" id="fas:105268930"/>
<dbReference type="SUPFAM" id="SSF54236">
    <property type="entry name" value="Ubiquitin-like"/>
    <property type="match status" value="1"/>
</dbReference>
<organism evidence="3 4">
    <name type="scientific">Fopius arisanus</name>
    <dbReference type="NCBI Taxonomy" id="64838"/>
    <lineage>
        <taxon>Eukaryota</taxon>
        <taxon>Metazoa</taxon>
        <taxon>Ecdysozoa</taxon>
        <taxon>Arthropoda</taxon>
        <taxon>Hexapoda</taxon>
        <taxon>Insecta</taxon>
        <taxon>Pterygota</taxon>
        <taxon>Neoptera</taxon>
        <taxon>Endopterygota</taxon>
        <taxon>Hymenoptera</taxon>
        <taxon>Apocrita</taxon>
        <taxon>Ichneumonoidea</taxon>
        <taxon>Braconidae</taxon>
        <taxon>Opiinae</taxon>
        <taxon>Fopius</taxon>
    </lineage>
</organism>
<evidence type="ECO:0000256" key="1">
    <source>
        <dbReference type="SAM" id="MobiDB-lite"/>
    </source>
</evidence>
<dbReference type="SUPFAM" id="SSF46934">
    <property type="entry name" value="UBA-like"/>
    <property type="match status" value="1"/>
</dbReference>
<dbReference type="InterPro" id="IPR009060">
    <property type="entry name" value="UBA-like_sf"/>
</dbReference>
<evidence type="ECO:0000313" key="4">
    <source>
        <dbReference type="RefSeq" id="XP_011307156.1"/>
    </source>
</evidence>
<dbReference type="GeneID" id="105268930"/>
<dbReference type="Gene3D" id="1.10.8.10">
    <property type="entry name" value="DNA helicase RuvA subunit, C-terminal domain"/>
    <property type="match status" value="1"/>
</dbReference>
<sequence>MDKTAIEKFIEITGEGEASAIQYLTLAEGNVENAITLLFESGGVPLDAAPPPEEPEVRPPILPTREVLVPSEPVCSFPRASSNVFDRFRDFSVEIRRQEEEMTRKVIGSNRAVHSKTKRLEDLFRPPYEILFMGSFVEAREQAKTMNRWLLVNVQNPQEFSCQILNRDVWPDNQIKEIVKDHFILWQVLSNSSDGKRYIDFYNVTEYPYLAIVDPRTGECVKSYTSITVDGLLTSLNDMLSTYPSPECSTSSPKVEESHCEPSSSIKRSSRADSMTKDSGRRIKKSKNADIPTSSAASSSRTGLPSSSTAIRGKRSRIEIAEEIPEMSQTDEAAVVIEESSTNKNLPESSTKAAEVPVENGEPSLRLCLRLPSGGREAVSMCANDTIEGFIKRMESMGYSSSDHTYLIPFPKTNLGALPSQTRLSDTILYPSNTVFITKV</sequence>
<feature type="compositionally biased region" description="Basic and acidic residues" evidence="1">
    <location>
        <begin position="270"/>
        <end position="281"/>
    </location>
</feature>
<dbReference type="Pfam" id="PF13899">
    <property type="entry name" value="Thioredoxin_7"/>
    <property type="match status" value="1"/>
</dbReference>